<dbReference type="OrthoDB" id="9806837at2"/>
<comment type="catalytic activity">
    <reaction evidence="1 7">
        <text>2-C-methyl-D-erythritol 4-phosphate + CTP + H(+) = 4-CDP-2-C-methyl-D-erythritol + diphosphate</text>
        <dbReference type="Rhea" id="RHEA:13429"/>
        <dbReference type="ChEBI" id="CHEBI:15378"/>
        <dbReference type="ChEBI" id="CHEBI:33019"/>
        <dbReference type="ChEBI" id="CHEBI:37563"/>
        <dbReference type="ChEBI" id="CHEBI:57823"/>
        <dbReference type="ChEBI" id="CHEBI:58262"/>
        <dbReference type="EC" id="2.7.7.60"/>
    </reaction>
</comment>
<dbReference type="InterPro" id="IPR001228">
    <property type="entry name" value="IspD"/>
</dbReference>
<dbReference type="Pfam" id="PF01128">
    <property type="entry name" value="IspD"/>
    <property type="match status" value="1"/>
</dbReference>
<dbReference type="InterPro" id="IPR034683">
    <property type="entry name" value="IspD/TarI"/>
</dbReference>
<dbReference type="InterPro" id="IPR018294">
    <property type="entry name" value="ISPD_synthase_CS"/>
</dbReference>
<dbReference type="STRING" id="1470200.PL75_06500"/>
<keyword evidence="6 7" id="KW-0414">Isoprene biosynthesis</keyword>
<evidence type="ECO:0000256" key="3">
    <source>
        <dbReference type="ARBA" id="ARBA00009789"/>
    </source>
</evidence>
<sequence>MRRNIALIPAAGVGARFGADKPKQYVVIHGKTVLQHTLDIFINHTAIHHVAVVLSPEDNYFQTASCERVSILRCGGASRAETVRNGINVLLGKGVAALEDNILVHDAARCCLPEQALDRLIESAGSRSEGGILAVPVADTLKRADAGQQVEETVSRDGLWQAQTPQLFQAALLQRALSGDLDKVTDEAGAVEALGIRPFLVEGDSRNLKLTLPQDEYIVRLLLSDNL</sequence>
<dbReference type="NCBIfam" id="TIGR00453">
    <property type="entry name" value="ispD"/>
    <property type="match status" value="1"/>
</dbReference>
<evidence type="ECO:0000256" key="4">
    <source>
        <dbReference type="ARBA" id="ARBA00022679"/>
    </source>
</evidence>
<feature type="site" description="Transition state stabilizer" evidence="7">
    <location>
        <position position="23"/>
    </location>
</feature>
<comment type="function">
    <text evidence="7">Catalyzes the formation of 4-diphosphocytidyl-2-C-methyl-D-erythritol from CTP and 2-C-methyl-D-erythritol 4-phosphate (MEP).</text>
</comment>
<dbReference type="PATRIC" id="fig|1470200.3.peg.2518"/>
<gene>
    <name evidence="7" type="primary">ispD</name>
    <name evidence="8" type="ORF">PL75_06500</name>
</gene>
<protein>
    <recommendedName>
        <fullName evidence="7">2-C-methyl-D-erythritol 4-phosphate cytidylyltransferase</fullName>
        <ecNumber evidence="7">2.7.7.60</ecNumber>
    </recommendedName>
    <alternativeName>
        <fullName evidence="7">4-diphosphocytidyl-2C-methyl-D-erythritol synthase</fullName>
    </alternativeName>
    <alternativeName>
        <fullName evidence="7">MEP cytidylyltransferase</fullName>
        <shortName evidence="7">MCT</shortName>
    </alternativeName>
</protein>
<evidence type="ECO:0000256" key="6">
    <source>
        <dbReference type="ARBA" id="ARBA00023229"/>
    </source>
</evidence>
<proteinExistence type="inferred from homology"/>
<feature type="site" description="Positions MEP for the nucleophilic attack" evidence="7">
    <location>
        <position position="209"/>
    </location>
</feature>
<dbReference type="Proteomes" id="UP000036027">
    <property type="component" value="Unassembled WGS sequence"/>
</dbReference>
<dbReference type="SUPFAM" id="SSF53448">
    <property type="entry name" value="Nucleotide-diphospho-sugar transferases"/>
    <property type="match status" value="1"/>
</dbReference>
<dbReference type="HAMAP" id="MF_00108">
    <property type="entry name" value="IspD"/>
    <property type="match status" value="1"/>
</dbReference>
<evidence type="ECO:0000256" key="7">
    <source>
        <dbReference type="HAMAP-Rule" id="MF_00108"/>
    </source>
</evidence>
<dbReference type="CDD" id="cd02516">
    <property type="entry name" value="CDP-ME_synthetase"/>
    <property type="match status" value="1"/>
</dbReference>
<reference evidence="8 9" key="1">
    <citation type="submission" date="2014-11" db="EMBL/GenBank/DDBJ databases">
        <title>Genome of a novel goose pathogen.</title>
        <authorList>
            <person name="Hansen C.M."/>
            <person name="Hueffer K."/>
            <person name="Choi S.C."/>
        </authorList>
    </citation>
    <scope>NUCLEOTIDE SEQUENCE [LARGE SCALE GENOMIC DNA]</scope>
    <source>
        <strain evidence="8 9">KH1503</strain>
    </source>
</reference>
<dbReference type="InterPro" id="IPR050088">
    <property type="entry name" value="IspD/TarI_cytidylyltransf_bact"/>
</dbReference>
<dbReference type="AlphaFoldDB" id="A0A0J0YRG8"/>
<dbReference type="FunFam" id="3.90.550.10:FF:000003">
    <property type="entry name" value="2-C-methyl-D-erythritol 4-phosphate cytidylyltransferase"/>
    <property type="match status" value="1"/>
</dbReference>
<dbReference type="InterPro" id="IPR029044">
    <property type="entry name" value="Nucleotide-diphossugar_trans"/>
</dbReference>
<dbReference type="PANTHER" id="PTHR32125">
    <property type="entry name" value="2-C-METHYL-D-ERYTHRITOL 4-PHOSPHATE CYTIDYLYLTRANSFERASE, CHLOROPLASTIC"/>
    <property type="match status" value="1"/>
</dbReference>
<evidence type="ECO:0000256" key="5">
    <source>
        <dbReference type="ARBA" id="ARBA00022695"/>
    </source>
</evidence>
<dbReference type="EMBL" id="JTDO01000009">
    <property type="protein sequence ID" value="KLT72726.1"/>
    <property type="molecule type" value="Genomic_DNA"/>
</dbReference>
<feature type="site" description="Positions MEP for the nucleophilic attack" evidence="7">
    <location>
        <position position="156"/>
    </location>
</feature>
<comment type="caution">
    <text evidence="8">The sequence shown here is derived from an EMBL/GenBank/DDBJ whole genome shotgun (WGS) entry which is preliminary data.</text>
</comment>
<dbReference type="UniPathway" id="UPA00056">
    <property type="reaction ID" value="UER00093"/>
</dbReference>
<name>A0A0J0YRG8_9NEIS</name>
<keyword evidence="5 7" id="KW-0548">Nucleotidyltransferase</keyword>
<evidence type="ECO:0000256" key="2">
    <source>
        <dbReference type="ARBA" id="ARBA00004787"/>
    </source>
</evidence>
<dbReference type="PROSITE" id="PS01295">
    <property type="entry name" value="ISPD"/>
    <property type="match status" value="1"/>
</dbReference>
<keyword evidence="4 7" id="KW-0808">Transferase</keyword>
<dbReference type="Gene3D" id="3.90.550.10">
    <property type="entry name" value="Spore Coat Polysaccharide Biosynthesis Protein SpsA, Chain A"/>
    <property type="match status" value="1"/>
</dbReference>
<dbReference type="PANTHER" id="PTHR32125:SF4">
    <property type="entry name" value="2-C-METHYL-D-ERYTHRITOL 4-PHOSPHATE CYTIDYLYLTRANSFERASE, CHLOROPLASTIC"/>
    <property type="match status" value="1"/>
</dbReference>
<comment type="similarity">
    <text evidence="3 7">Belongs to the IspD/TarI cytidylyltransferase family. IspD subfamily.</text>
</comment>
<organism evidence="8 9">
    <name type="scientific">Neisseria arctica</name>
    <dbReference type="NCBI Taxonomy" id="1470200"/>
    <lineage>
        <taxon>Bacteria</taxon>
        <taxon>Pseudomonadati</taxon>
        <taxon>Pseudomonadota</taxon>
        <taxon>Betaproteobacteria</taxon>
        <taxon>Neisseriales</taxon>
        <taxon>Neisseriaceae</taxon>
        <taxon>Neisseria</taxon>
    </lineage>
</organism>
<accession>A0A0J0YRG8</accession>
<dbReference type="RefSeq" id="WP_047761112.1">
    <property type="nucleotide sequence ID" value="NZ_CP091510.1"/>
</dbReference>
<comment type="pathway">
    <text evidence="2 7">Isoprenoid biosynthesis; isopentenyl diphosphate biosynthesis via DXP pathway; isopentenyl diphosphate from 1-deoxy-D-xylulose 5-phosphate: step 2/6.</text>
</comment>
<evidence type="ECO:0000313" key="8">
    <source>
        <dbReference type="EMBL" id="KLT72726.1"/>
    </source>
</evidence>
<keyword evidence="9" id="KW-1185">Reference proteome</keyword>
<dbReference type="EC" id="2.7.7.60" evidence="7"/>
<evidence type="ECO:0000256" key="1">
    <source>
        <dbReference type="ARBA" id="ARBA00001282"/>
    </source>
</evidence>
<dbReference type="GO" id="GO:0050518">
    <property type="term" value="F:2-C-methyl-D-erythritol 4-phosphate cytidylyltransferase activity"/>
    <property type="evidence" value="ECO:0007669"/>
    <property type="project" value="UniProtKB-UniRule"/>
</dbReference>
<feature type="site" description="Transition state stabilizer" evidence="7">
    <location>
        <position position="16"/>
    </location>
</feature>
<dbReference type="GO" id="GO:0019288">
    <property type="term" value="P:isopentenyl diphosphate biosynthetic process, methylerythritol 4-phosphate pathway"/>
    <property type="evidence" value="ECO:0007669"/>
    <property type="project" value="UniProtKB-UniRule"/>
</dbReference>
<evidence type="ECO:0000313" key="9">
    <source>
        <dbReference type="Proteomes" id="UP000036027"/>
    </source>
</evidence>